<dbReference type="EMBL" id="BDQF01000014">
    <property type="protein sequence ID" value="GAW82746.1"/>
    <property type="molecule type" value="Genomic_DNA"/>
</dbReference>
<name>A0A1Y1JJR9_PLAGO</name>
<keyword evidence="1" id="KW-1133">Transmembrane helix</keyword>
<keyword evidence="3" id="KW-1185">Reference proteome</keyword>
<evidence type="ECO:0000313" key="2">
    <source>
        <dbReference type="EMBL" id="GAW82746.1"/>
    </source>
</evidence>
<dbReference type="GeneID" id="39749484"/>
<protein>
    <submittedName>
        <fullName evidence="2">Variable surface protein</fullName>
    </submittedName>
</protein>
<dbReference type="AlphaFoldDB" id="A0A1Y1JJR9"/>
<organism evidence="2 3">
    <name type="scientific">Plasmodium gonderi</name>
    <dbReference type="NCBI Taxonomy" id="77519"/>
    <lineage>
        <taxon>Eukaryota</taxon>
        <taxon>Sar</taxon>
        <taxon>Alveolata</taxon>
        <taxon>Apicomplexa</taxon>
        <taxon>Aconoidasida</taxon>
        <taxon>Haemosporida</taxon>
        <taxon>Plasmodiidae</taxon>
        <taxon>Plasmodium</taxon>
        <taxon>Plasmodium (Plasmodium)</taxon>
    </lineage>
</organism>
<sequence length="339" mass="38886">MATNITSNDYEFFSNIDMYMKKVNGLESFLTRIFEVAPGVEVVKGVGFPSKDDIIKNCNIFSKSVPLNGVSSEEICKKFICLIGSMPSVTFIQPLQNIHKIDCGFLKYWLNLKLKHTSKSSSFKVEDFYKIFKNHFRDFKHDLLSKCEIKDMENDVLENMRMLYELYVYRDELYNFLTPSSTDYSKQCSEYINGCISNLKSLKDKCTRKNSEFCEALDVLKKQLQFLIISMAPTNICDKKLLNELSNELGLTEKFSASSEIGKGMSNVVISTALSLLALLFICFYTYKYTPFGTKLSNIIQGKIIDIKYGHNKNNNSTLNSSEKHRKKSNAGEYSILYY</sequence>
<evidence type="ECO:0000256" key="1">
    <source>
        <dbReference type="SAM" id="Phobius"/>
    </source>
</evidence>
<dbReference type="OMA" id="EYINGCI"/>
<reference evidence="3" key="1">
    <citation type="submission" date="2017-04" db="EMBL/GenBank/DDBJ databases">
        <title>Plasmodium gonderi genome.</title>
        <authorList>
            <person name="Arisue N."/>
            <person name="Honma H."/>
            <person name="Kawai S."/>
            <person name="Tougan T."/>
            <person name="Tanabe K."/>
            <person name="Horii T."/>
        </authorList>
    </citation>
    <scope>NUCLEOTIDE SEQUENCE [LARGE SCALE GENOMIC DNA]</scope>
    <source>
        <strain evidence="3">ATCC 30045</strain>
    </source>
</reference>
<dbReference type="RefSeq" id="XP_028545335.1">
    <property type="nucleotide sequence ID" value="XM_028689534.1"/>
</dbReference>
<dbReference type="OrthoDB" id="387321at2759"/>
<comment type="caution">
    <text evidence="2">The sequence shown here is derived from an EMBL/GenBank/DDBJ whole genome shotgun (WGS) entry which is preliminary data.</text>
</comment>
<proteinExistence type="predicted"/>
<keyword evidence="1" id="KW-0472">Membrane</keyword>
<accession>A0A1Y1JJR9</accession>
<evidence type="ECO:0000313" key="3">
    <source>
        <dbReference type="Proteomes" id="UP000195521"/>
    </source>
</evidence>
<gene>
    <name evidence="2" type="ORF">PGO_130180</name>
</gene>
<keyword evidence="1" id="KW-0812">Transmembrane</keyword>
<dbReference type="Proteomes" id="UP000195521">
    <property type="component" value="Unassembled WGS sequence"/>
</dbReference>
<feature type="transmembrane region" description="Helical" evidence="1">
    <location>
        <begin position="268"/>
        <end position="287"/>
    </location>
</feature>